<evidence type="ECO:0000256" key="4">
    <source>
        <dbReference type="ARBA" id="ARBA00023284"/>
    </source>
</evidence>
<protein>
    <recommendedName>
        <fullName evidence="5">Thioredoxin domain-containing protein</fullName>
    </recommendedName>
</protein>
<dbReference type="GO" id="GO:0016209">
    <property type="term" value="F:antioxidant activity"/>
    <property type="evidence" value="ECO:0007669"/>
    <property type="project" value="InterPro"/>
</dbReference>
<dbReference type="GO" id="GO:0016491">
    <property type="term" value="F:oxidoreductase activity"/>
    <property type="evidence" value="ECO:0007669"/>
    <property type="project" value="InterPro"/>
</dbReference>
<evidence type="ECO:0000313" key="7">
    <source>
        <dbReference type="Proteomes" id="UP000252081"/>
    </source>
</evidence>
<proteinExistence type="predicted"/>
<dbReference type="InterPro" id="IPR036249">
    <property type="entry name" value="Thioredoxin-like_sf"/>
</dbReference>
<dbReference type="Pfam" id="PF00578">
    <property type="entry name" value="AhpC-TSA"/>
    <property type="match status" value="1"/>
</dbReference>
<dbReference type="OrthoDB" id="750178at2"/>
<dbReference type="PROSITE" id="PS51352">
    <property type="entry name" value="THIOREDOXIN_2"/>
    <property type="match status" value="1"/>
</dbReference>
<dbReference type="GO" id="GO:0030313">
    <property type="term" value="C:cell envelope"/>
    <property type="evidence" value="ECO:0007669"/>
    <property type="project" value="UniProtKB-SubCell"/>
</dbReference>
<dbReference type="SUPFAM" id="SSF52833">
    <property type="entry name" value="Thioredoxin-like"/>
    <property type="match status" value="1"/>
</dbReference>
<dbReference type="CDD" id="cd02966">
    <property type="entry name" value="TlpA_like_family"/>
    <property type="match status" value="1"/>
</dbReference>
<keyword evidence="4" id="KW-0676">Redox-active center</keyword>
<keyword evidence="2" id="KW-0201">Cytochrome c-type biogenesis</keyword>
<organism evidence="6 7">
    <name type="scientific">Pedobacter miscanthi</name>
    <dbReference type="NCBI Taxonomy" id="2259170"/>
    <lineage>
        <taxon>Bacteria</taxon>
        <taxon>Pseudomonadati</taxon>
        <taxon>Bacteroidota</taxon>
        <taxon>Sphingobacteriia</taxon>
        <taxon>Sphingobacteriales</taxon>
        <taxon>Sphingobacteriaceae</taxon>
        <taxon>Pedobacter</taxon>
    </lineage>
</organism>
<dbReference type="InterPro" id="IPR000866">
    <property type="entry name" value="AhpC/TSA"/>
</dbReference>
<dbReference type="AlphaFoldDB" id="A0A366LDV3"/>
<dbReference type="InterPro" id="IPR017937">
    <property type="entry name" value="Thioredoxin_CS"/>
</dbReference>
<dbReference type="EMBL" id="QNQU01000001">
    <property type="protein sequence ID" value="RBQ12058.1"/>
    <property type="molecule type" value="Genomic_DNA"/>
</dbReference>
<keyword evidence="3" id="KW-1015">Disulfide bond</keyword>
<dbReference type="PANTHER" id="PTHR42852:SF6">
    <property type="entry name" value="THIOL:DISULFIDE INTERCHANGE PROTEIN DSBE"/>
    <property type="match status" value="1"/>
</dbReference>
<dbReference type="GO" id="GO:0017004">
    <property type="term" value="P:cytochrome complex assembly"/>
    <property type="evidence" value="ECO:0007669"/>
    <property type="project" value="UniProtKB-KW"/>
</dbReference>
<sequence length="400" mass="44355">MKIKTYILYILIFGLCPKVQATFTSMHKVLITGKLTGTTKGPEILYLFLDNKLTDSSRVTDRCYSFSISVSGMPGMTLASIKDSKSGSIDGHPSITLLIGKGNLNVSSTAKLSHVAISGTGAPLVNDYNEALTLVKLATDTLNALINSEEYSKNPKLRADVEIRTSYLNVSMEEHLLQYLSTHPKSVASGYIASKLYGRRYPDTLEIVKLISHLPSDQKLFARRSFDSFRKVKEAESLNIQIHQQAESKRKQALEEEVAIGKQAKDFNLPDSSGKMISLSSFKGKYIFIDFWASWCGPCRAENPNVQKVFDQYSSRGLTVIGISVDGKSYGSKKSWINAVKQDGMRWIQLLDSVNGDHPASKLYNVNAIPRNFLIDPTGKIIAKDLRGDDLQRKVTSILN</sequence>
<evidence type="ECO:0000313" key="6">
    <source>
        <dbReference type="EMBL" id="RBQ12058.1"/>
    </source>
</evidence>
<dbReference type="InterPro" id="IPR013766">
    <property type="entry name" value="Thioredoxin_domain"/>
</dbReference>
<evidence type="ECO:0000259" key="5">
    <source>
        <dbReference type="PROSITE" id="PS51352"/>
    </source>
</evidence>
<keyword evidence="7" id="KW-1185">Reference proteome</keyword>
<name>A0A366LDV3_9SPHI</name>
<comment type="subcellular location">
    <subcellularLocation>
        <location evidence="1">Cell envelope</location>
    </subcellularLocation>
</comment>
<reference evidence="6 7" key="1">
    <citation type="submission" date="2018-07" db="EMBL/GenBank/DDBJ databases">
        <title>A draft genome of a endophytic bacteria, a new species of Pedobacter.</title>
        <authorList>
            <person name="Zhang Z.D."/>
            <person name="Chen Z.J."/>
        </authorList>
    </citation>
    <scope>NUCLEOTIDE SEQUENCE [LARGE SCALE GENOMIC DNA]</scope>
    <source>
        <strain evidence="6 7">RS10</strain>
    </source>
</reference>
<accession>A0A366LDV3</accession>
<gene>
    <name evidence="6" type="ORF">DRW42_02025</name>
</gene>
<dbReference type="RefSeq" id="WP_113947137.1">
    <property type="nucleotide sequence ID" value="NZ_QNQU01000001.1"/>
</dbReference>
<dbReference type="InterPro" id="IPR050553">
    <property type="entry name" value="Thioredoxin_ResA/DsbE_sf"/>
</dbReference>
<comment type="caution">
    <text evidence="6">The sequence shown here is derived from an EMBL/GenBank/DDBJ whole genome shotgun (WGS) entry which is preliminary data.</text>
</comment>
<dbReference type="Proteomes" id="UP000252081">
    <property type="component" value="Unassembled WGS sequence"/>
</dbReference>
<dbReference type="Gene3D" id="3.40.30.10">
    <property type="entry name" value="Glutaredoxin"/>
    <property type="match status" value="1"/>
</dbReference>
<dbReference type="PANTHER" id="PTHR42852">
    <property type="entry name" value="THIOL:DISULFIDE INTERCHANGE PROTEIN DSBE"/>
    <property type="match status" value="1"/>
</dbReference>
<evidence type="ECO:0000256" key="2">
    <source>
        <dbReference type="ARBA" id="ARBA00022748"/>
    </source>
</evidence>
<feature type="domain" description="Thioredoxin" evidence="5">
    <location>
        <begin position="258"/>
        <end position="400"/>
    </location>
</feature>
<dbReference type="PROSITE" id="PS00194">
    <property type="entry name" value="THIOREDOXIN_1"/>
    <property type="match status" value="1"/>
</dbReference>
<evidence type="ECO:0000256" key="1">
    <source>
        <dbReference type="ARBA" id="ARBA00004196"/>
    </source>
</evidence>
<evidence type="ECO:0000256" key="3">
    <source>
        <dbReference type="ARBA" id="ARBA00023157"/>
    </source>
</evidence>